<dbReference type="EMBL" id="MU971368">
    <property type="protein sequence ID" value="KAK9237471.1"/>
    <property type="molecule type" value="Genomic_DNA"/>
</dbReference>
<proteinExistence type="predicted"/>
<name>A0ACC3T1H5_LIPKO</name>
<evidence type="ECO:0000313" key="2">
    <source>
        <dbReference type="Proteomes" id="UP001433508"/>
    </source>
</evidence>
<organism evidence="1 2">
    <name type="scientific">Lipomyces kononenkoae</name>
    <name type="common">Yeast</name>
    <dbReference type="NCBI Taxonomy" id="34357"/>
    <lineage>
        <taxon>Eukaryota</taxon>
        <taxon>Fungi</taxon>
        <taxon>Dikarya</taxon>
        <taxon>Ascomycota</taxon>
        <taxon>Saccharomycotina</taxon>
        <taxon>Lipomycetes</taxon>
        <taxon>Lipomycetales</taxon>
        <taxon>Lipomycetaceae</taxon>
        <taxon>Lipomyces</taxon>
    </lineage>
</organism>
<accession>A0ACC3T1H5</accession>
<reference evidence="2" key="1">
    <citation type="journal article" date="2024" name="Front. Bioeng. Biotechnol.">
        <title>Genome-scale model development and genomic sequencing of the oleaginous clade Lipomyces.</title>
        <authorList>
            <person name="Czajka J.J."/>
            <person name="Han Y."/>
            <person name="Kim J."/>
            <person name="Mondo S.J."/>
            <person name="Hofstad B.A."/>
            <person name="Robles A."/>
            <person name="Haridas S."/>
            <person name="Riley R."/>
            <person name="LaButti K."/>
            <person name="Pangilinan J."/>
            <person name="Andreopoulos W."/>
            <person name="Lipzen A."/>
            <person name="Yan J."/>
            <person name="Wang M."/>
            <person name="Ng V."/>
            <person name="Grigoriev I.V."/>
            <person name="Spatafora J.W."/>
            <person name="Magnuson J.K."/>
            <person name="Baker S.E."/>
            <person name="Pomraning K.R."/>
        </authorList>
    </citation>
    <scope>NUCLEOTIDE SEQUENCE [LARGE SCALE GENOMIC DNA]</scope>
    <source>
        <strain evidence="2">CBS 7786</strain>
    </source>
</reference>
<protein>
    <submittedName>
        <fullName evidence="1">Uncharacterized protein</fullName>
    </submittedName>
</protein>
<sequence length="365" mass="40648">MSIPCILLSGNSSERSERDKSISMISRVSPHRISRYSNTTSFFYPRRKLVLPFLHSQPWPQVGGNDDSSLEDVGGSQWATRTRFIEDFYSGDMLSPTKYSARGVRMTPLKTLLNFSDGSYSTAYTSESPNLLQVLGGERNNPKLGRDNCLMKERAKQQTEVRSSSNKIPQCMTAGTTEHDSTSITSKSILPTSHDLAENMSQLDAQQCRPMANRRPSKCPAFLKKCKSYVDIPLSRSCKKRQRCKSETFTIQIMSATENLADVDIPARWLESPHTSSEDAINYDDESSMVYVSPRTRIAKSEFDKSGTIVLVSGNTGDSALERMFPAINIVPKVTLTLADGSNSEHTPIVFSGRKILSCRVDDAR</sequence>
<dbReference type="Proteomes" id="UP001433508">
    <property type="component" value="Unassembled WGS sequence"/>
</dbReference>
<comment type="caution">
    <text evidence="1">The sequence shown here is derived from an EMBL/GenBank/DDBJ whole genome shotgun (WGS) entry which is preliminary data.</text>
</comment>
<keyword evidence="2" id="KW-1185">Reference proteome</keyword>
<evidence type="ECO:0000313" key="1">
    <source>
        <dbReference type="EMBL" id="KAK9237471.1"/>
    </source>
</evidence>
<gene>
    <name evidence="1" type="ORF">V1525DRAFT_403695</name>
</gene>